<protein>
    <submittedName>
        <fullName evidence="5">Protein prenylyltransferase</fullName>
    </submittedName>
</protein>
<dbReference type="InterPro" id="IPR002088">
    <property type="entry name" value="Prenyl_trans_a"/>
</dbReference>
<proteinExistence type="inferred from homology"/>
<evidence type="ECO:0000256" key="3">
    <source>
        <dbReference type="ARBA" id="ARBA00022679"/>
    </source>
</evidence>
<dbReference type="Proteomes" id="UP000799776">
    <property type="component" value="Unassembled WGS sequence"/>
</dbReference>
<dbReference type="AlphaFoldDB" id="A0A9P4HSX8"/>
<keyword evidence="6" id="KW-1185">Reference proteome</keyword>
<keyword evidence="3" id="KW-0808">Transferase</keyword>
<keyword evidence="2" id="KW-0637">Prenyltransferase</keyword>
<dbReference type="PANTHER" id="PTHR11129:SF3">
    <property type="entry name" value="PROTEIN PRENYLTRANSFERASE ALPHA SUBUNIT REPEAT-CONTAINING PROTEIN 1"/>
    <property type="match status" value="1"/>
</dbReference>
<evidence type="ECO:0000313" key="5">
    <source>
        <dbReference type="EMBL" id="KAF2085856.1"/>
    </source>
</evidence>
<keyword evidence="4" id="KW-0677">Repeat</keyword>
<dbReference type="SUPFAM" id="SSF48439">
    <property type="entry name" value="Protein prenylyltransferase"/>
    <property type="match status" value="1"/>
</dbReference>
<reference evidence="5" key="1">
    <citation type="journal article" date="2020" name="Stud. Mycol.">
        <title>101 Dothideomycetes genomes: a test case for predicting lifestyles and emergence of pathogens.</title>
        <authorList>
            <person name="Haridas S."/>
            <person name="Albert R."/>
            <person name="Binder M."/>
            <person name="Bloem J."/>
            <person name="Labutti K."/>
            <person name="Salamov A."/>
            <person name="Andreopoulos B."/>
            <person name="Baker S."/>
            <person name="Barry K."/>
            <person name="Bills G."/>
            <person name="Bluhm B."/>
            <person name="Cannon C."/>
            <person name="Castanera R."/>
            <person name="Culley D."/>
            <person name="Daum C."/>
            <person name="Ezra D."/>
            <person name="Gonzalez J."/>
            <person name="Henrissat B."/>
            <person name="Kuo A."/>
            <person name="Liang C."/>
            <person name="Lipzen A."/>
            <person name="Lutzoni F."/>
            <person name="Magnuson J."/>
            <person name="Mondo S."/>
            <person name="Nolan M."/>
            <person name="Ohm R."/>
            <person name="Pangilinan J."/>
            <person name="Park H.-J."/>
            <person name="Ramirez L."/>
            <person name="Alfaro M."/>
            <person name="Sun H."/>
            <person name="Tritt A."/>
            <person name="Yoshinaga Y."/>
            <person name="Zwiers L.-H."/>
            <person name="Turgeon B."/>
            <person name="Goodwin S."/>
            <person name="Spatafora J."/>
            <person name="Crous P."/>
            <person name="Grigoriev I."/>
        </authorList>
    </citation>
    <scope>NUCLEOTIDE SEQUENCE</scope>
    <source>
        <strain evidence="5">CBS 121410</strain>
    </source>
</reference>
<evidence type="ECO:0000256" key="4">
    <source>
        <dbReference type="ARBA" id="ARBA00022737"/>
    </source>
</evidence>
<comment type="caution">
    <text evidence="5">The sequence shown here is derived from an EMBL/GenBank/DDBJ whole genome shotgun (WGS) entry which is preliminary data.</text>
</comment>
<dbReference type="Pfam" id="PF01239">
    <property type="entry name" value="PPTA"/>
    <property type="match status" value="3"/>
</dbReference>
<dbReference type="GO" id="GO:0005737">
    <property type="term" value="C:cytoplasm"/>
    <property type="evidence" value="ECO:0007669"/>
    <property type="project" value="TreeGrafter"/>
</dbReference>
<name>A0A9P4HSX8_9PEZI</name>
<dbReference type="Gene3D" id="1.25.40.120">
    <property type="entry name" value="Protein prenylyltransferase"/>
    <property type="match status" value="1"/>
</dbReference>
<dbReference type="EMBL" id="ML978727">
    <property type="protein sequence ID" value="KAF2085856.1"/>
    <property type="molecule type" value="Genomic_DNA"/>
</dbReference>
<dbReference type="OrthoDB" id="5358702at2759"/>
<gene>
    <name evidence="5" type="ORF">K490DRAFT_45377</name>
</gene>
<evidence type="ECO:0000256" key="2">
    <source>
        <dbReference type="ARBA" id="ARBA00022602"/>
    </source>
</evidence>
<dbReference type="GO" id="GO:0008318">
    <property type="term" value="F:protein prenyltransferase activity"/>
    <property type="evidence" value="ECO:0007669"/>
    <property type="project" value="InterPro"/>
</dbReference>
<comment type="similarity">
    <text evidence="1">Belongs to the protein prenyltransferase subunit alpha family.</text>
</comment>
<accession>A0A9P4HSX8</accession>
<dbReference type="PANTHER" id="PTHR11129">
    <property type="entry name" value="PROTEIN FARNESYLTRANSFERASE ALPHA SUBUNIT/RAB GERANYLGERANYL TRANSFERASE ALPHA SUBUNIT"/>
    <property type="match status" value="1"/>
</dbReference>
<sequence length="361" mass="41545">METSLPAREGHDNAAGQAYTVLNNYFRSREYQVVEIEVLPTAFIPPEGSLILEDGDCIGIPKKVLASAFLTARSLFFRSLNQQRQPASECLEYSRIMLLFDPEHLTAANFRKRYLMHLVEENGTSDCEDVGRFITFEYWFLDSVLTSPLHRQSKSPTLWYHRRWLLQAFYPLVLTCVDTCSQFTPLQDFLEKEISAVLKSGERHPKNYYAWQYARRLVEQLEKEDLAGGAEEFAAHIRDCTQRVSDWCLRNPSDTSGWNFLLFLLEKPAQNEAEVESLLSRILGILDSFKWEHESIWAFLRVALSGKVTIPHATRQEYIHGLEKQWGMQNGELCTRARPEQPPIPTTAQKSLAWIHANGEA</sequence>
<organism evidence="5 6">
    <name type="scientific">Saccharata proteae CBS 121410</name>
    <dbReference type="NCBI Taxonomy" id="1314787"/>
    <lineage>
        <taxon>Eukaryota</taxon>
        <taxon>Fungi</taxon>
        <taxon>Dikarya</taxon>
        <taxon>Ascomycota</taxon>
        <taxon>Pezizomycotina</taxon>
        <taxon>Dothideomycetes</taxon>
        <taxon>Dothideomycetes incertae sedis</taxon>
        <taxon>Botryosphaeriales</taxon>
        <taxon>Saccharataceae</taxon>
        <taxon>Saccharata</taxon>
    </lineage>
</organism>
<evidence type="ECO:0000313" key="6">
    <source>
        <dbReference type="Proteomes" id="UP000799776"/>
    </source>
</evidence>
<evidence type="ECO:0000256" key="1">
    <source>
        <dbReference type="ARBA" id="ARBA00006734"/>
    </source>
</evidence>